<gene>
    <name evidence="6" type="ORF">OBRU01_20063</name>
</gene>
<dbReference type="Pfam" id="PF00002">
    <property type="entry name" value="7tm_2"/>
    <property type="match status" value="1"/>
</dbReference>
<keyword evidence="3 5" id="KW-1133">Transmembrane helix</keyword>
<evidence type="ECO:0000256" key="1">
    <source>
        <dbReference type="ARBA" id="ARBA00004141"/>
    </source>
</evidence>
<evidence type="ECO:0000256" key="2">
    <source>
        <dbReference type="ARBA" id="ARBA00022692"/>
    </source>
</evidence>
<dbReference type="AlphaFoldDB" id="A0A0L7KVH6"/>
<evidence type="ECO:0000256" key="5">
    <source>
        <dbReference type="SAM" id="Phobius"/>
    </source>
</evidence>
<dbReference type="GO" id="GO:0005886">
    <property type="term" value="C:plasma membrane"/>
    <property type="evidence" value="ECO:0007669"/>
    <property type="project" value="TreeGrafter"/>
</dbReference>
<evidence type="ECO:0000313" key="7">
    <source>
        <dbReference type="Proteomes" id="UP000037510"/>
    </source>
</evidence>
<proteinExistence type="predicted"/>
<accession>A0A0L7KVH6</accession>
<dbReference type="EMBL" id="JTDY01005234">
    <property type="protein sequence ID" value="KOB67223.1"/>
    <property type="molecule type" value="Genomic_DNA"/>
</dbReference>
<evidence type="ECO:0000256" key="4">
    <source>
        <dbReference type="ARBA" id="ARBA00023136"/>
    </source>
</evidence>
<comment type="caution">
    <text evidence="6">The sequence shown here is derived from an EMBL/GenBank/DDBJ whole genome shotgun (WGS) entry which is preliminary data.</text>
</comment>
<dbReference type="InterPro" id="IPR051384">
    <property type="entry name" value="Mth_GPCR"/>
</dbReference>
<evidence type="ECO:0000256" key="3">
    <source>
        <dbReference type="ARBA" id="ARBA00022989"/>
    </source>
</evidence>
<dbReference type="PANTHER" id="PTHR47154:SF2">
    <property type="entry name" value="G-PROTEIN COUPLED RECEPTOR MTH-RELATED"/>
    <property type="match status" value="1"/>
</dbReference>
<keyword evidence="7" id="KW-1185">Reference proteome</keyword>
<dbReference type="Proteomes" id="UP000037510">
    <property type="component" value="Unassembled WGS sequence"/>
</dbReference>
<sequence length="114" mass="12790">MILPQVSYSVEEKTLGGKRGLSNRLSSTRARFLAYCVYAFGIPSVLTILLISLEFSGLPPHPLMPMLRHQGCFIYGTSKLIYLYSPMLLVCLSNMVFFVLTALKINEIKKQTSL</sequence>
<dbReference type="Gene3D" id="1.20.1070.10">
    <property type="entry name" value="Rhodopsin 7-helix transmembrane proteins"/>
    <property type="match status" value="1"/>
</dbReference>
<evidence type="ECO:0000313" key="6">
    <source>
        <dbReference type="EMBL" id="KOB67223.1"/>
    </source>
</evidence>
<protein>
    <submittedName>
        <fullName evidence="6">Methuselah-like protein 10</fullName>
    </submittedName>
</protein>
<feature type="transmembrane region" description="Helical" evidence="5">
    <location>
        <begin position="81"/>
        <end position="103"/>
    </location>
</feature>
<dbReference type="PANTHER" id="PTHR47154">
    <property type="entry name" value="G-PROTEIN COUPLED RECEPTOR MTH-RELATED"/>
    <property type="match status" value="1"/>
</dbReference>
<dbReference type="GO" id="GO:0008528">
    <property type="term" value="F:G protein-coupled peptide receptor activity"/>
    <property type="evidence" value="ECO:0007669"/>
    <property type="project" value="TreeGrafter"/>
</dbReference>
<comment type="subcellular location">
    <subcellularLocation>
        <location evidence="1">Membrane</location>
        <topology evidence="1">Multi-pass membrane protein</topology>
    </subcellularLocation>
</comment>
<reference evidence="6 7" key="1">
    <citation type="journal article" date="2015" name="Genome Biol. Evol.">
        <title>The genome of winter moth (Operophtera brumata) provides a genomic perspective on sexual dimorphism and phenology.</title>
        <authorList>
            <person name="Derks M.F."/>
            <person name="Smit S."/>
            <person name="Salis L."/>
            <person name="Schijlen E."/>
            <person name="Bossers A."/>
            <person name="Mateman C."/>
            <person name="Pijl A.S."/>
            <person name="de Ridder D."/>
            <person name="Groenen M.A."/>
            <person name="Visser M.E."/>
            <person name="Megens H.J."/>
        </authorList>
    </citation>
    <scope>NUCLEOTIDE SEQUENCE [LARGE SCALE GENOMIC DNA]</scope>
    <source>
        <strain evidence="6">WM2013NL</strain>
        <tissue evidence="6">Head and thorax</tissue>
    </source>
</reference>
<dbReference type="InterPro" id="IPR000832">
    <property type="entry name" value="GPCR_2_secretin-like"/>
</dbReference>
<keyword evidence="2 5" id="KW-0812">Transmembrane</keyword>
<keyword evidence="4 5" id="KW-0472">Membrane</keyword>
<feature type="transmembrane region" description="Helical" evidence="5">
    <location>
        <begin position="32"/>
        <end position="53"/>
    </location>
</feature>
<organism evidence="6 7">
    <name type="scientific">Operophtera brumata</name>
    <name type="common">Winter moth</name>
    <name type="synonym">Phalaena brumata</name>
    <dbReference type="NCBI Taxonomy" id="104452"/>
    <lineage>
        <taxon>Eukaryota</taxon>
        <taxon>Metazoa</taxon>
        <taxon>Ecdysozoa</taxon>
        <taxon>Arthropoda</taxon>
        <taxon>Hexapoda</taxon>
        <taxon>Insecta</taxon>
        <taxon>Pterygota</taxon>
        <taxon>Neoptera</taxon>
        <taxon>Endopterygota</taxon>
        <taxon>Lepidoptera</taxon>
        <taxon>Glossata</taxon>
        <taxon>Ditrysia</taxon>
        <taxon>Geometroidea</taxon>
        <taxon>Geometridae</taxon>
        <taxon>Larentiinae</taxon>
        <taxon>Operophtera</taxon>
    </lineage>
</organism>
<name>A0A0L7KVH6_OPEBR</name>